<organism evidence="2 3">
    <name type="scientific">Ficus carica</name>
    <name type="common">Common fig</name>
    <dbReference type="NCBI Taxonomy" id="3494"/>
    <lineage>
        <taxon>Eukaryota</taxon>
        <taxon>Viridiplantae</taxon>
        <taxon>Streptophyta</taxon>
        <taxon>Embryophyta</taxon>
        <taxon>Tracheophyta</taxon>
        <taxon>Spermatophyta</taxon>
        <taxon>Magnoliopsida</taxon>
        <taxon>eudicotyledons</taxon>
        <taxon>Gunneridae</taxon>
        <taxon>Pentapetalae</taxon>
        <taxon>rosids</taxon>
        <taxon>fabids</taxon>
        <taxon>Rosales</taxon>
        <taxon>Moraceae</taxon>
        <taxon>Ficeae</taxon>
        <taxon>Ficus</taxon>
    </lineage>
</organism>
<accession>A0AA88DUU4</accession>
<feature type="compositionally biased region" description="Low complexity" evidence="1">
    <location>
        <begin position="16"/>
        <end position="26"/>
    </location>
</feature>
<evidence type="ECO:0000313" key="2">
    <source>
        <dbReference type="EMBL" id="GMN62063.1"/>
    </source>
</evidence>
<reference evidence="2" key="1">
    <citation type="submission" date="2023-07" db="EMBL/GenBank/DDBJ databases">
        <title>draft genome sequence of fig (Ficus carica).</title>
        <authorList>
            <person name="Takahashi T."/>
            <person name="Nishimura K."/>
        </authorList>
    </citation>
    <scope>NUCLEOTIDE SEQUENCE</scope>
</reference>
<comment type="caution">
    <text evidence="2">The sequence shown here is derived from an EMBL/GenBank/DDBJ whole genome shotgun (WGS) entry which is preliminary data.</text>
</comment>
<feature type="region of interest" description="Disordered" evidence="1">
    <location>
        <begin position="1"/>
        <end position="48"/>
    </location>
</feature>
<dbReference type="Proteomes" id="UP001187192">
    <property type="component" value="Unassembled WGS sequence"/>
</dbReference>
<dbReference type="AlphaFoldDB" id="A0AA88DUU4"/>
<keyword evidence="3" id="KW-1185">Reference proteome</keyword>
<name>A0AA88DUU4_FICCA</name>
<evidence type="ECO:0000256" key="1">
    <source>
        <dbReference type="SAM" id="MobiDB-lite"/>
    </source>
</evidence>
<feature type="compositionally biased region" description="Gly residues" evidence="1">
    <location>
        <begin position="1"/>
        <end position="13"/>
    </location>
</feature>
<protein>
    <submittedName>
        <fullName evidence="2">Uncharacterized protein</fullName>
    </submittedName>
</protein>
<proteinExistence type="predicted"/>
<gene>
    <name evidence="2" type="ORF">TIFTF001_031150</name>
</gene>
<dbReference type="EMBL" id="BTGU01000122">
    <property type="protein sequence ID" value="GMN62063.1"/>
    <property type="molecule type" value="Genomic_DNA"/>
</dbReference>
<evidence type="ECO:0000313" key="3">
    <source>
        <dbReference type="Proteomes" id="UP001187192"/>
    </source>
</evidence>
<sequence length="106" mass="10625">MNQWIGGHGGGWGPVSRGLSSAAAGGRKSKSECSDGDGGGGAGGNPDRSLGGWGLVMCGTQWLGPTTEMVPKRLGIVNLRVPTLENLNVYGGSAFAVSPALSSLLL</sequence>